<dbReference type="PANTHER" id="PTHR36898:SF1">
    <property type="entry name" value="OS04G0250700 PROTEIN"/>
    <property type="match status" value="1"/>
</dbReference>
<evidence type="ECO:0000256" key="1">
    <source>
        <dbReference type="SAM" id="MobiDB-lite"/>
    </source>
</evidence>
<dbReference type="Gene3D" id="1.10.60.30">
    <property type="entry name" value="PSPTO4464-like domains"/>
    <property type="match status" value="1"/>
</dbReference>
<dbReference type="EnsemblPlants" id="Pp3c5_3830V3.1">
    <property type="protein sequence ID" value="Pp3c5_3830V3.1"/>
    <property type="gene ID" value="Pp3c5_3830"/>
</dbReference>
<accession>A9S1G2</accession>
<dbReference type="HOGENOM" id="CLU_777051_0_0_1"/>
<dbReference type="Pfam" id="PF04751">
    <property type="entry name" value="DarP"/>
    <property type="match status" value="1"/>
</dbReference>
<dbReference type="Gramene" id="Pp3c5_3830V3.1">
    <property type="protein sequence ID" value="Pp3c5_3830V3.1"/>
    <property type="gene ID" value="Pp3c5_3830"/>
</dbReference>
<dbReference type="STRING" id="3218.A9S1G2"/>
<dbReference type="GeneID" id="112282161"/>
<gene>
    <name evidence="3" type="primary">LOC112282161</name>
    <name evidence="2" type="ORF">PHYPA_007205</name>
</gene>
<evidence type="ECO:0000313" key="4">
    <source>
        <dbReference type="Proteomes" id="UP000006727"/>
    </source>
</evidence>
<dbReference type="PaxDb" id="3218-PP1S41_308V6.1"/>
<dbReference type="PANTHER" id="PTHR36898">
    <property type="entry name" value="OSJNBB0026I12.6 PROTEIN"/>
    <property type="match status" value="1"/>
</dbReference>
<protein>
    <submittedName>
        <fullName evidence="2 3">Uncharacterized protein</fullName>
    </submittedName>
</protein>
<dbReference type="EnsemblPlants" id="Pp3c5_3830V3.2">
    <property type="protein sequence ID" value="Pp3c5_3830V3.2"/>
    <property type="gene ID" value="Pp3c5_3830"/>
</dbReference>
<dbReference type="OrthoDB" id="1932188at2759"/>
<dbReference type="InterPro" id="IPR006839">
    <property type="entry name" value="DarP"/>
</dbReference>
<keyword evidence="4" id="KW-1185">Reference proteome</keyword>
<name>A9S1G2_PHYPA</name>
<reference evidence="2 4" key="1">
    <citation type="journal article" date="2008" name="Science">
        <title>The Physcomitrella genome reveals evolutionary insights into the conquest of land by plants.</title>
        <authorList>
            <person name="Rensing S."/>
            <person name="Lang D."/>
            <person name="Zimmer A."/>
            <person name="Terry A."/>
            <person name="Salamov A."/>
            <person name="Shapiro H."/>
            <person name="Nishiyama T."/>
            <person name="Perroud P.-F."/>
            <person name="Lindquist E."/>
            <person name="Kamisugi Y."/>
            <person name="Tanahashi T."/>
            <person name="Sakakibara K."/>
            <person name="Fujita T."/>
            <person name="Oishi K."/>
            <person name="Shin-I T."/>
            <person name="Kuroki Y."/>
            <person name="Toyoda A."/>
            <person name="Suzuki Y."/>
            <person name="Hashimoto A."/>
            <person name="Yamaguchi K."/>
            <person name="Sugano A."/>
            <person name="Kohara Y."/>
            <person name="Fujiyama A."/>
            <person name="Anterola A."/>
            <person name="Aoki S."/>
            <person name="Ashton N."/>
            <person name="Barbazuk W.B."/>
            <person name="Barker E."/>
            <person name="Bennetzen J."/>
            <person name="Bezanilla M."/>
            <person name="Blankenship R."/>
            <person name="Cho S.H."/>
            <person name="Dutcher S."/>
            <person name="Estelle M."/>
            <person name="Fawcett J.A."/>
            <person name="Gundlach H."/>
            <person name="Hanada K."/>
            <person name="Heyl A."/>
            <person name="Hicks K.A."/>
            <person name="Hugh J."/>
            <person name="Lohr M."/>
            <person name="Mayer K."/>
            <person name="Melkozernov A."/>
            <person name="Murata T."/>
            <person name="Nelson D."/>
            <person name="Pils B."/>
            <person name="Prigge M."/>
            <person name="Reiss B."/>
            <person name="Renner T."/>
            <person name="Rombauts S."/>
            <person name="Rushton P."/>
            <person name="Sanderfoot A."/>
            <person name="Schween G."/>
            <person name="Shiu S.-H."/>
            <person name="Stueber K."/>
            <person name="Theodoulou F.L."/>
            <person name="Tu H."/>
            <person name="Van de Peer Y."/>
            <person name="Verrier P.J."/>
            <person name="Waters E."/>
            <person name="Wood A."/>
            <person name="Yang L."/>
            <person name="Cove D."/>
            <person name="Cuming A."/>
            <person name="Hasebe M."/>
            <person name="Lucas S."/>
            <person name="Mishler D.B."/>
            <person name="Reski R."/>
            <person name="Grigoriev I."/>
            <person name="Quatrano R.S."/>
            <person name="Boore J.L."/>
        </authorList>
    </citation>
    <scope>NUCLEOTIDE SEQUENCE [LARGE SCALE GENOMIC DNA]</scope>
    <source>
        <strain evidence="3 4">cv. Gransden 2004</strain>
    </source>
</reference>
<dbReference type="InterPro" id="IPR023153">
    <property type="entry name" value="DarP_sf"/>
</dbReference>
<proteinExistence type="predicted"/>
<reference evidence="2 4" key="2">
    <citation type="journal article" date="2018" name="Plant J.">
        <title>The Physcomitrella patens chromosome-scale assembly reveals moss genome structure and evolution.</title>
        <authorList>
            <person name="Lang D."/>
            <person name="Ullrich K.K."/>
            <person name="Murat F."/>
            <person name="Fuchs J."/>
            <person name="Jenkins J."/>
            <person name="Haas F.B."/>
            <person name="Piednoel M."/>
            <person name="Gundlach H."/>
            <person name="Van Bel M."/>
            <person name="Meyberg R."/>
            <person name="Vives C."/>
            <person name="Morata J."/>
            <person name="Symeonidi A."/>
            <person name="Hiss M."/>
            <person name="Muchero W."/>
            <person name="Kamisugi Y."/>
            <person name="Saleh O."/>
            <person name="Blanc G."/>
            <person name="Decker E.L."/>
            <person name="van Gessel N."/>
            <person name="Grimwood J."/>
            <person name="Hayes R.D."/>
            <person name="Graham S.W."/>
            <person name="Gunter L.E."/>
            <person name="McDaniel S.F."/>
            <person name="Hoernstein S.N.W."/>
            <person name="Larsson A."/>
            <person name="Li F.W."/>
            <person name="Perroud P.F."/>
            <person name="Phillips J."/>
            <person name="Ranjan P."/>
            <person name="Rokshar D.S."/>
            <person name="Rothfels C.J."/>
            <person name="Schneider L."/>
            <person name="Shu S."/>
            <person name="Stevenson D.W."/>
            <person name="Thummler F."/>
            <person name="Tillich M."/>
            <person name="Villarreal Aguilar J.C."/>
            <person name="Widiez T."/>
            <person name="Wong G.K."/>
            <person name="Wymore A."/>
            <person name="Zhang Y."/>
            <person name="Zimmer A.D."/>
            <person name="Quatrano R.S."/>
            <person name="Mayer K.F.X."/>
            <person name="Goodstein D."/>
            <person name="Casacuberta J.M."/>
            <person name="Vandepoele K."/>
            <person name="Reski R."/>
            <person name="Cuming A.C."/>
            <person name="Tuskan G.A."/>
            <person name="Maumus F."/>
            <person name="Salse J."/>
            <person name="Schmutz J."/>
            <person name="Rensing S.A."/>
        </authorList>
    </citation>
    <scope>NUCLEOTIDE SEQUENCE [LARGE SCALE GENOMIC DNA]</scope>
    <source>
        <strain evidence="3 4">cv. Gransden 2004</strain>
    </source>
</reference>
<dbReference type="eggNOG" id="KOG0242">
    <property type="taxonomic scope" value="Eukaryota"/>
</dbReference>
<dbReference type="EMBL" id="ABEU02000005">
    <property type="protein sequence ID" value="PNR53530.1"/>
    <property type="molecule type" value="Genomic_DNA"/>
</dbReference>
<reference evidence="3" key="3">
    <citation type="submission" date="2020-12" db="UniProtKB">
        <authorList>
            <consortium name="EnsemblPlants"/>
        </authorList>
    </citation>
    <scope>IDENTIFICATION</scope>
</reference>
<organism evidence="2">
    <name type="scientific">Physcomitrium patens</name>
    <name type="common">Spreading-leaved earth moss</name>
    <name type="synonym">Physcomitrella patens</name>
    <dbReference type="NCBI Taxonomy" id="3218"/>
    <lineage>
        <taxon>Eukaryota</taxon>
        <taxon>Viridiplantae</taxon>
        <taxon>Streptophyta</taxon>
        <taxon>Embryophyta</taxon>
        <taxon>Bryophyta</taxon>
        <taxon>Bryophytina</taxon>
        <taxon>Bryopsida</taxon>
        <taxon>Funariidae</taxon>
        <taxon>Funariales</taxon>
        <taxon>Funariaceae</taxon>
        <taxon>Physcomitrium</taxon>
    </lineage>
</organism>
<dbReference type="CDD" id="cd16331">
    <property type="entry name" value="YjgA-like"/>
    <property type="match status" value="1"/>
</dbReference>
<dbReference type="Gramene" id="Pp3c5_3830V3.2">
    <property type="protein sequence ID" value="Pp3c5_3830V3.2"/>
    <property type="gene ID" value="Pp3c5_3830"/>
</dbReference>
<dbReference type="Proteomes" id="UP000006727">
    <property type="component" value="Chromosome 5"/>
</dbReference>
<feature type="compositionally biased region" description="Acidic residues" evidence="1">
    <location>
        <begin position="98"/>
        <end position="112"/>
    </location>
</feature>
<dbReference type="KEGG" id="ppp:112282161"/>
<dbReference type="AlphaFoldDB" id="A9S1G2"/>
<evidence type="ECO:0000313" key="3">
    <source>
        <dbReference type="EnsemblPlants" id="Pp3c5_3830V3.1"/>
    </source>
</evidence>
<evidence type="ECO:0000313" key="2">
    <source>
        <dbReference type="EMBL" id="PNR53530.1"/>
    </source>
</evidence>
<feature type="region of interest" description="Disordered" evidence="1">
    <location>
        <begin position="96"/>
        <end position="120"/>
    </location>
</feature>
<dbReference type="SUPFAM" id="SSF158710">
    <property type="entry name" value="PSPTO4464-like"/>
    <property type="match status" value="1"/>
</dbReference>
<dbReference type="RefSeq" id="XP_024375241.1">
    <property type="nucleotide sequence ID" value="XM_024519473.2"/>
</dbReference>
<sequence length="316" mass="35523">MLQVGRQLWRPSSFKLLWLSPRLSPGSSPRSLISTSCFISSLKSLDRASGDWGSLQLSSLPSWSIREAHSGTAGKSHGRRKKSIKPSLLQYTKRGDALEESTEEDITEDSDEKESKGQSKRKALRALKWANELATFSPSQLRQAIRWASLDEEVYDAVMLVKSLSPNVRNGKRRQFNFIGGLLREADPELMEQVLTACKDGDLSGLMARIKLSKSSEDPINEKEASDEEVELLSEEAKIATRWLQGLLDGERAVNDEVFSTADDVYFDRQELKKLMRAAKGTQLVKSTDRSVEATKAYNTLFDFLFDLAQRRENDA</sequence>